<evidence type="ECO:0000313" key="8">
    <source>
        <dbReference type="Proteomes" id="UP000024533"/>
    </source>
</evidence>
<keyword evidence="4 6" id="KW-0378">Hydrolase</keyword>
<dbReference type="InterPro" id="IPR043504">
    <property type="entry name" value="Peptidase_S1_PA_chymotrypsin"/>
</dbReference>
<name>A0A059JK31_TRIIM</name>
<accession>A0A059JK31</accession>
<reference evidence="7 8" key="1">
    <citation type="submission" date="2014-02" db="EMBL/GenBank/DDBJ databases">
        <title>The Genome Sequence of Trichophyton interdigitale MR816.</title>
        <authorList>
            <consortium name="The Broad Institute Genomics Platform"/>
            <person name="Cuomo C.A."/>
            <person name="White T.C."/>
            <person name="Graser Y."/>
            <person name="Martinez-Rossi N."/>
            <person name="Heitman J."/>
            <person name="Young S.K."/>
            <person name="Zeng Q."/>
            <person name="Gargeya S."/>
            <person name="Abouelleil A."/>
            <person name="Alvarado L."/>
            <person name="Chapman S.B."/>
            <person name="Gainer-Dewar J."/>
            <person name="Goldberg J."/>
            <person name="Griggs A."/>
            <person name="Gujja S."/>
            <person name="Hansen M."/>
            <person name="Howarth C."/>
            <person name="Imamovic A."/>
            <person name="Larimer J."/>
            <person name="Martinez D."/>
            <person name="Murphy C."/>
            <person name="Pearson M.D."/>
            <person name="Persinoti G."/>
            <person name="Poon T."/>
            <person name="Priest M."/>
            <person name="Roberts A.D."/>
            <person name="Saif S."/>
            <person name="Shea T.D."/>
            <person name="Sykes S.N."/>
            <person name="Wortman J."/>
            <person name="Nusbaum C."/>
            <person name="Birren B."/>
        </authorList>
    </citation>
    <scope>NUCLEOTIDE SEQUENCE [LARGE SCALE GENOMIC DNA]</scope>
    <source>
        <strain evidence="7 8">MR816</strain>
    </source>
</reference>
<dbReference type="InterPro" id="IPR008256">
    <property type="entry name" value="Peptidase_S1B"/>
</dbReference>
<keyword evidence="2 6" id="KW-0645">Protease</keyword>
<evidence type="ECO:0000256" key="5">
    <source>
        <dbReference type="ARBA" id="ARBA00022825"/>
    </source>
</evidence>
<keyword evidence="5 6" id="KW-0720">Serine protease</keyword>
<evidence type="ECO:0000256" key="1">
    <source>
        <dbReference type="ARBA" id="ARBA00008764"/>
    </source>
</evidence>
<organism evidence="7 8">
    <name type="scientific">Trichophyton interdigitale (strain MR816)</name>
    <dbReference type="NCBI Taxonomy" id="1215338"/>
    <lineage>
        <taxon>Eukaryota</taxon>
        <taxon>Fungi</taxon>
        <taxon>Dikarya</taxon>
        <taxon>Ascomycota</taxon>
        <taxon>Pezizomycotina</taxon>
        <taxon>Eurotiomycetes</taxon>
        <taxon>Eurotiomycetidae</taxon>
        <taxon>Onygenales</taxon>
        <taxon>Arthrodermataceae</taxon>
        <taxon>Trichophyton</taxon>
    </lineage>
</organism>
<dbReference type="InterPro" id="IPR009003">
    <property type="entry name" value="Peptidase_S1_PA"/>
</dbReference>
<gene>
    <name evidence="7" type="ORF">H109_00014</name>
</gene>
<keyword evidence="8" id="KW-1185">Reference proteome</keyword>
<evidence type="ECO:0000256" key="6">
    <source>
        <dbReference type="RuleBase" id="RU004296"/>
    </source>
</evidence>
<dbReference type="HOGENOM" id="CLU_047431_0_0_1"/>
<protein>
    <recommendedName>
        <fullName evidence="6">Serine protease</fullName>
        <ecNumber evidence="6">3.4.21.-</ecNumber>
    </recommendedName>
</protein>
<dbReference type="Gene3D" id="2.40.10.10">
    <property type="entry name" value="Trypsin-like serine proteases"/>
    <property type="match status" value="2"/>
</dbReference>
<dbReference type="SUPFAM" id="SSF50494">
    <property type="entry name" value="Trypsin-like serine proteases"/>
    <property type="match status" value="1"/>
</dbReference>
<comment type="similarity">
    <text evidence="1 6">Belongs to the peptidase S1B family.</text>
</comment>
<evidence type="ECO:0000256" key="4">
    <source>
        <dbReference type="ARBA" id="ARBA00022801"/>
    </source>
</evidence>
<dbReference type="OrthoDB" id="5367135at2759"/>
<dbReference type="Proteomes" id="UP000024533">
    <property type="component" value="Unassembled WGS sequence"/>
</dbReference>
<dbReference type="GO" id="GO:0006508">
    <property type="term" value="P:proteolysis"/>
    <property type="evidence" value="ECO:0007669"/>
    <property type="project" value="UniProtKB-KW"/>
</dbReference>
<evidence type="ECO:0000313" key="7">
    <source>
        <dbReference type="EMBL" id="KDB28231.1"/>
    </source>
</evidence>
<dbReference type="PRINTS" id="PR00839">
    <property type="entry name" value="V8PROTEASE"/>
</dbReference>
<keyword evidence="3" id="KW-0732">Signal</keyword>
<comment type="caution">
    <text evidence="7">The sequence shown here is derived from an EMBL/GenBank/DDBJ whole genome shotgun (WGS) entry which is preliminary data.</text>
</comment>
<evidence type="ECO:0000256" key="3">
    <source>
        <dbReference type="ARBA" id="ARBA00022729"/>
    </source>
</evidence>
<proteinExistence type="inferred from homology"/>
<dbReference type="AlphaFoldDB" id="A0A059JK31"/>
<dbReference type="OMA" id="WIVRLDF"/>
<dbReference type="STRING" id="1215338.A0A059JK31"/>
<dbReference type="EC" id="3.4.21.-" evidence="6"/>
<dbReference type="GO" id="GO:0008236">
    <property type="term" value="F:serine-type peptidase activity"/>
    <property type="evidence" value="ECO:0007669"/>
    <property type="project" value="UniProtKB-KW"/>
</dbReference>
<evidence type="ECO:0000256" key="2">
    <source>
        <dbReference type="ARBA" id="ARBA00022670"/>
    </source>
</evidence>
<dbReference type="EMBL" id="AOKY01000003">
    <property type="protein sequence ID" value="KDB28231.1"/>
    <property type="molecule type" value="Genomic_DNA"/>
</dbReference>
<sequence length="458" mass="51868">MSTPLSLRLDPDLFDPSWDALPNDGVEAGGLSFASTQIRHEWIVRLDFKQDSSSSPSYYFSEGAEQTELRLTDMLTLAHIAPKGEQSHGTGFYINIPDIKAHVILTAAHNLVDKQGKRSRDLQFHDALQGVIIKPRDLDIFISPLYLSNPRTETDFGAIRVPNSKAISRGFGFSLKLAEESLRGKSLHVCGFPADWTQPEPSTSSGNCKRWIRNLLEYQIATAKGLSGAPVFMPFKGHDTVVGIHTNGSDLRRGNSKGCRLTETVLEQVFRWLGAHYENKTLRVFPSNNAPPEGLYLRFPPFSQHGWVRLGEEGLETTFDIFPAYAPTSNLTGKPTYVFRFRQPHGWPQSRREQRWVLWDFVRQVVTLTDKLQDCCFPYLIRIESKKNSKKTPTNNSEMFRIVLQRNDPDNPAGVGKLVEFRMTNSLLKEEDIEMGELDTPEVAFEKHYINKSAKVCH</sequence>